<evidence type="ECO:0000313" key="1">
    <source>
        <dbReference type="EMBL" id="CAG8959511.1"/>
    </source>
</evidence>
<dbReference type="OrthoDB" id="3555548at2759"/>
<protein>
    <submittedName>
        <fullName evidence="1">Uncharacterized protein</fullName>
    </submittedName>
</protein>
<evidence type="ECO:0000313" key="2">
    <source>
        <dbReference type="Proteomes" id="UP000696280"/>
    </source>
</evidence>
<sequence length="521" mass="60627">MASQSLMSVPTKDESCAAWPEEPSLYPCYLLRLPRELRDKILRYLLYRPTGIVPFVPDYHQWGGPVPWEIYLFKHRAGQDTTAHYCFDDQCDYCSRDCKVLGITWTTKPNPKQRDIVTRGEPHLLESIDRHPDSATHTPHFVLPDTTDKETGDRVQHYLHRRFDGSLEVVHRRYMTVLPISGTEILRTCKQLNLEGSKILYGENLFVFNNIRRGREEGIYCFDHENDLTELASYLPGIQREGAAISENQVSVAFQKLFAPQKQPGLNGKGEDILHWDSLLNFFRKIGIRNASMLTRIKLEGRFQEHEEHDVWLRLDFFDMLRCYLTVMKRVGCNIRSLTLHTRDAIAEDENAAMRAEDSVAMLVDGLPTLHRLQLGQYRFNVRPRPVDDWGNTVRWSKIVDERDAVDSPVVQDSAESILADINREAENYFQAIAREFHDLPFPDGYESSFRPRAKARQHRATHAAENGSYMIYLGPEKGERLFKWMGRQYSGYQWNATGELVWRRGDWEYIARRKLIWGSL</sequence>
<proteinExistence type="predicted"/>
<organism evidence="1 2">
    <name type="scientific">Hymenoscyphus fraxineus</name>
    <dbReference type="NCBI Taxonomy" id="746836"/>
    <lineage>
        <taxon>Eukaryota</taxon>
        <taxon>Fungi</taxon>
        <taxon>Dikarya</taxon>
        <taxon>Ascomycota</taxon>
        <taxon>Pezizomycotina</taxon>
        <taxon>Leotiomycetes</taxon>
        <taxon>Helotiales</taxon>
        <taxon>Helotiaceae</taxon>
        <taxon>Hymenoscyphus</taxon>
    </lineage>
</organism>
<reference evidence="1" key="1">
    <citation type="submission" date="2021-07" db="EMBL/GenBank/DDBJ databases">
        <authorList>
            <person name="Durling M."/>
        </authorList>
    </citation>
    <scope>NUCLEOTIDE SEQUENCE</scope>
</reference>
<accession>A0A9N9PTT9</accession>
<comment type="caution">
    <text evidence="1">The sequence shown here is derived from an EMBL/GenBank/DDBJ whole genome shotgun (WGS) entry which is preliminary data.</text>
</comment>
<dbReference type="AlphaFoldDB" id="A0A9N9PTT9"/>
<dbReference type="EMBL" id="CAJVRL010000092">
    <property type="protein sequence ID" value="CAG8959511.1"/>
    <property type="molecule type" value="Genomic_DNA"/>
</dbReference>
<gene>
    <name evidence="1" type="ORF">HYFRA_00001410</name>
</gene>
<name>A0A9N9PTT9_9HELO</name>
<keyword evidence="2" id="KW-1185">Reference proteome</keyword>
<dbReference type="Proteomes" id="UP000696280">
    <property type="component" value="Unassembled WGS sequence"/>
</dbReference>